<dbReference type="KEGG" id="smo:SELMODRAFT_411924"/>
<dbReference type="GO" id="GO:0005634">
    <property type="term" value="C:nucleus"/>
    <property type="evidence" value="ECO:0000318"/>
    <property type="project" value="GO_Central"/>
</dbReference>
<protein>
    <recommendedName>
        <fullName evidence="5">Pre-rRNA-processing protein RIX1 N-terminal domain-containing protein</fullName>
    </recommendedName>
</protein>
<dbReference type="InterPro" id="IPR011990">
    <property type="entry name" value="TPR-like_helical_dom_sf"/>
</dbReference>
<keyword evidence="7" id="KW-1185">Reference proteome</keyword>
<dbReference type="SUPFAM" id="SSF48371">
    <property type="entry name" value="ARM repeat"/>
    <property type="match status" value="1"/>
</dbReference>
<dbReference type="Proteomes" id="UP000001514">
    <property type="component" value="Unassembled WGS sequence"/>
</dbReference>
<dbReference type="PANTHER" id="PTHR34105:SF1">
    <property type="entry name" value="PROLINE-, GLUTAMIC ACID- AND LEUCINE-RICH PROTEIN 1"/>
    <property type="match status" value="1"/>
</dbReference>
<dbReference type="InterPro" id="IPR011989">
    <property type="entry name" value="ARM-like"/>
</dbReference>
<evidence type="ECO:0000313" key="6">
    <source>
        <dbReference type="EMBL" id="EFJ27901.1"/>
    </source>
</evidence>
<dbReference type="eggNOG" id="KOG4197">
    <property type="taxonomic scope" value="Eukaryota"/>
</dbReference>
<comment type="subcellular location">
    <subcellularLocation>
        <location evidence="1">Nucleus</location>
    </subcellularLocation>
</comment>
<dbReference type="AlphaFoldDB" id="D8RJG5"/>
<name>D8RJG5_SELML</name>
<sequence>MARKLFGCMPQRDTAAWGGILAASASNGLPGQALDLFFEMQLEEAPDAACFEAALAACVHLGQMDAARSIFVSMRESYGVHPSKRDHCCIADLLCRAGSLDDAMDLIAAMPFAPDDLEWSCVLRSCRNGADLAIARAGAKYFDPRAASGYVLVANAMAVEWKRYRGFELALSSKTVSIPMAAMAAMALGFEDGIHNVHDPRLRPALLQAVMQTHLPEDHHLHRSQQERHFIGSGSRLAQLEFAATLIRRHALLSEPMAAAAVAPGLHPFHGGAAAKAAADARKCAVDAWVERLHGLLSSPVADSRYAGVGLLGITFQEFTRQRFLESYVSWFQKLLVQLKPTEPTFIRAAVCAALNDFLTRLGSFLDYPGVRREGAALASKLVQTLVQLLTDKDSCAIWNEAIDLLATVLKYFPACLRQHYSNVESILVAQIMDADGNIALSEVFIIYVFEALAANSFQMLRKQRCARCLALLPRAHGEASAWSAMVRRILIAVNSELDRAFRGMEEVNAAEEATMSLQPREGGWHFAGANMSTQGNKRFWQQLVPRISSLLQSCHYLLVNPYPVPVPVPILPLLALSTRILRVDGSRLPAASPLCVSVSSAHQTALCSELPALHLCALNLLHSTICGARSQLLPRAAHIVHLLTDAFRRCGAVPPGLRVKLYGISKHLLISLGAGMAEALAPVVVGNALSDLRGSASGSFVFSPRGTRPGSTMSTVAAWGPGINQKKRKEPGGVPVDHQGNGMPDASCFNEIVIPVSVQISALQALEALLTAGGAMLPERVRAEVDSLLASIAILASSKSASGGGFDDESTSLEGNLSAASASFQVAAYKALLASLLSPCAHRPPYLAQGLSIFRKGRKDAGSEVAEVCAHALLALEALIHPRCLPPLDTPAAVASGMAASAVAGARGSASGNPSTNPSSTQKLAKTSSNAAANVGAVPAGTPPTGISFAAPSAPPAPPALKVNNQLAVDPWAEVDTWLGYGEDIGEDWRGLLAEDLSGEGLVFKGDQQSGGSEQPAATAMAEAAGDEVIPMDPLRYVDIGMPATATSMSILSTPGGEFSSSPKRDILDVARAQVATSLQNDFPSFARLMDSEDQQQDSVPVSLLPKSL</sequence>
<dbReference type="GO" id="GO:0006364">
    <property type="term" value="P:rRNA processing"/>
    <property type="evidence" value="ECO:0000318"/>
    <property type="project" value="GO_Central"/>
</dbReference>
<dbReference type="Gramene" id="EFJ27901">
    <property type="protein sequence ID" value="EFJ27901"/>
    <property type="gene ID" value="SELMODRAFT_411924"/>
</dbReference>
<dbReference type="STRING" id="88036.D8RJG5"/>
<evidence type="ECO:0000256" key="3">
    <source>
        <dbReference type="ARBA" id="ARBA00023242"/>
    </source>
</evidence>
<proteinExistence type="inferred from homology"/>
<keyword evidence="3" id="KW-0539">Nucleus</keyword>
<feature type="region of interest" description="Disordered" evidence="4">
    <location>
        <begin position="907"/>
        <end position="931"/>
    </location>
</feature>
<feature type="domain" description="Pre-rRNA-processing protein RIX1 N-terminal" evidence="5">
    <location>
        <begin position="238"/>
        <end position="435"/>
    </location>
</feature>
<dbReference type="EMBL" id="GL377581">
    <property type="protein sequence ID" value="EFJ27901.1"/>
    <property type="molecule type" value="Genomic_DNA"/>
</dbReference>
<evidence type="ECO:0000313" key="7">
    <source>
        <dbReference type="Proteomes" id="UP000001514"/>
    </source>
</evidence>
<dbReference type="Pfam" id="PF08167">
    <property type="entry name" value="RIX1"/>
    <property type="match status" value="1"/>
</dbReference>
<feature type="compositionally biased region" description="Polar residues" evidence="4">
    <location>
        <begin position="914"/>
        <end position="927"/>
    </location>
</feature>
<organism evidence="7">
    <name type="scientific">Selaginella moellendorffii</name>
    <name type="common">Spikemoss</name>
    <dbReference type="NCBI Taxonomy" id="88036"/>
    <lineage>
        <taxon>Eukaryota</taxon>
        <taxon>Viridiplantae</taxon>
        <taxon>Streptophyta</taxon>
        <taxon>Embryophyta</taxon>
        <taxon>Tracheophyta</taxon>
        <taxon>Lycopodiopsida</taxon>
        <taxon>Selaginellales</taxon>
        <taxon>Selaginellaceae</taxon>
        <taxon>Selaginella</taxon>
    </lineage>
</organism>
<evidence type="ECO:0000259" key="5">
    <source>
        <dbReference type="Pfam" id="PF08167"/>
    </source>
</evidence>
<evidence type="ECO:0000256" key="2">
    <source>
        <dbReference type="ARBA" id="ARBA00010511"/>
    </source>
</evidence>
<reference evidence="6 7" key="1">
    <citation type="journal article" date="2011" name="Science">
        <title>The Selaginella genome identifies genetic changes associated with the evolution of vascular plants.</title>
        <authorList>
            <person name="Banks J.A."/>
            <person name="Nishiyama T."/>
            <person name="Hasebe M."/>
            <person name="Bowman J.L."/>
            <person name="Gribskov M."/>
            <person name="dePamphilis C."/>
            <person name="Albert V.A."/>
            <person name="Aono N."/>
            <person name="Aoyama T."/>
            <person name="Ambrose B.A."/>
            <person name="Ashton N.W."/>
            <person name="Axtell M.J."/>
            <person name="Barker E."/>
            <person name="Barker M.S."/>
            <person name="Bennetzen J.L."/>
            <person name="Bonawitz N.D."/>
            <person name="Chapple C."/>
            <person name="Cheng C."/>
            <person name="Correa L.G."/>
            <person name="Dacre M."/>
            <person name="DeBarry J."/>
            <person name="Dreyer I."/>
            <person name="Elias M."/>
            <person name="Engstrom E.M."/>
            <person name="Estelle M."/>
            <person name="Feng L."/>
            <person name="Finet C."/>
            <person name="Floyd S.K."/>
            <person name="Frommer W.B."/>
            <person name="Fujita T."/>
            <person name="Gramzow L."/>
            <person name="Gutensohn M."/>
            <person name="Harholt J."/>
            <person name="Hattori M."/>
            <person name="Heyl A."/>
            <person name="Hirai T."/>
            <person name="Hiwatashi Y."/>
            <person name="Ishikawa M."/>
            <person name="Iwata M."/>
            <person name="Karol K.G."/>
            <person name="Koehler B."/>
            <person name="Kolukisaoglu U."/>
            <person name="Kubo M."/>
            <person name="Kurata T."/>
            <person name="Lalonde S."/>
            <person name="Li K."/>
            <person name="Li Y."/>
            <person name="Litt A."/>
            <person name="Lyons E."/>
            <person name="Manning G."/>
            <person name="Maruyama T."/>
            <person name="Michael T.P."/>
            <person name="Mikami K."/>
            <person name="Miyazaki S."/>
            <person name="Morinaga S."/>
            <person name="Murata T."/>
            <person name="Mueller-Roeber B."/>
            <person name="Nelson D.R."/>
            <person name="Obara M."/>
            <person name="Oguri Y."/>
            <person name="Olmstead R.G."/>
            <person name="Onodera N."/>
            <person name="Petersen B.L."/>
            <person name="Pils B."/>
            <person name="Prigge M."/>
            <person name="Rensing S.A."/>
            <person name="Riano-Pachon D.M."/>
            <person name="Roberts A.W."/>
            <person name="Sato Y."/>
            <person name="Scheller H.V."/>
            <person name="Schulz B."/>
            <person name="Schulz C."/>
            <person name="Shakirov E.V."/>
            <person name="Shibagaki N."/>
            <person name="Shinohara N."/>
            <person name="Shippen D.E."/>
            <person name="Soerensen I."/>
            <person name="Sotooka R."/>
            <person name="Sugimoto N."/>
            <person name="Sugita M."/>
            <person name="Sumikawa N."/>
            <person name="Tanurdzic M."/>
            <person name="Theissen G."/>
            <person name="Ulvskov P."/>
            <person name="Wakazuki S."/>
            <person name="Weng J.K."/>
            <person name="Willats W.W."/>
            <person name="Wipf D."/>
            <person name="Wolf P.G."/>
            <person name="Yang L."/>
            <person name="Zimmer A.D."/>
            <person name="Zhu Q."/>
            <person name="Mitros T."/>
            <person name="Hellsten U."/>
            <person name="Loque D."/>
            <person name="Otillar R."/>
            <person name="Salamov A."/>
            <person name="Schmutz J."/>
            <person name="Shapiro H."/>
            <person name="Lindquist E."/>
            <person name="Lucas S."/>
            <person name="Rokhsar D."/>
            <person name="Grigoriev I.V."/>
        </authorList>
    </citation>
    <scope>NUCLEOTIDE SEQUENCE [LARGE SCALE GENOMIC DNA]</scope>
</reference>
<dbReference type="PANTHER" id="PTHR34105">
    <property type="entry name" value="PROLINE-, GLUTAMIC ACID- AND LEUCINE-RICH PROTEIN 1"/>
    <property type="match status" value="1"/>
</dbReference>
<dbReference type="FunCoup" id="D8RJG5">
    <property type="interactions" value="1990"/>
</dbReference>
<dbReference type="HOGENOM" id="CLU_281929_0_0_1"/>
<gene>
    <name evidence="6" type="ORF">SELMODRAFT_411924</name>
</gene>
<dbReference type="InterPro" id="IPR016024">
    <property type="entry name" value="ARM-type_fold"/>
</dbReference>
<evidence type="ECO:0000256" key="4">
    <source>
        <dbReference type="SAM" id="MobiDB-lite"/>
    </source>
</evidence>
<dbReference type="Gene3D" id="1.25.10.10">
    <property type="entry name" value="Leucine-rich Repeat Variant"/>
    <property type="match status" value="1"/>
</dbReference>
<dbReference type="InterPro" id="IPR012583">
    <property type="entry name" value="RIX1_N"/>
</dbReference>
<comment type="similarity">
    <text evidence="2">Belongs to the RIX1/PELP1 family.</text>
</comment>
<dbReference type="InParanoid" id="D8RJG5"/>
<dbReference type="Gene3D" id="1.25.40.10">
    <property type="entry name" value="Tetratricopeptide repeat domain"/>
    <property type="match status" value="1"/>
</dbReference>
<evidence type="ECO:0000256" key="1">
    <source>
        <dbReference type="ARBA" id="ARBA00004123"/>
    </source>
</evidence>
<accession>D8RJG5</accession>